<dbReference type="Gene3D" id="3.40.50.300">
    <property type="entry name" value="P-loop containing nucleotide triphosphate hydrolases"/>
    <property type="match status" value="2"/>
</dbReference>
<evidence type="ECO:0000256" key="1">
    <source>
        <dbReference type="SAM" id="Coils"/>
    </source>
</evidence>
<evidence type="ECO:0000259" key="2">
    <source>
        <dbReference type="Pfam" id="PF19044"/>
    </source>
</evidence>
<comment type="caution">
    <text evidence="3">The sequence shown here is derived from an EMBL/GenBank/DDBJ whole genome shotgun (WGS) entry which is preliminary data.</text>
</comment>
<dbReference type="Proteomes" id="UP000285283">
    <property type="component" value="Unassembled WGS sequence"/>
</dbReference>
<feature type="domain" description="TraG P-loop" evidence="2">
    <location>
        <begin position="619"/>
        <end position="888"/>
    </location>
</feature>
<name>A0A412JC91_BACUN</name>
<dbReference type="AlphaFoldDB" id="A0A412JC91"/>
<reference evidence="3 4" key="1">
    <citation type="submission" date="2018-08" db="EMBL/GenBank/DDBJ databases">
        <title>A genome reference for cultivated species of the human gut microbiota.</title>
        <authorList>
            <person name="Zou Y."/>
            <person name="Xue W."/>
            <person name="Luo G."/>
        </authorList>
    </citation>
    <scope>NUCLEOTIDE SEQUENCE [LARGE SCALE GENOMIC DNA]</scope>
    <source>
        <strain evidence="3 4">AF21-53</strain>
    </source>
</reference>
<dbReference type="InterPro" id="IPR027417">
    <property type="entry name" value="P-loop_NTPase"/>
</dbReference>
<dbReference type="SUPFAM" id="SSF52540">
    <property type="entry name" value="P-loop containing nucleoside triphosphate hydrolases"/>
    <property type="match status" value="1"/>
</dbReference>
<sequence>MKKKSEFEAPYIGIETIDNTPIFYNRRGDYSVIIKCENPIIQYSADMDAYYDFHHLFTNILKVLGTGYTIQKQDILCKKSFLPPLNRKDDYLSNRYFEHFKGRIYTDISTYLIITGEVERSKFFSFDPRRFDTFIRNITKVLGLFTNRGIRAKLLTENEIEIYIKRFLSINFSQQTVNLKNIKAREENLVIGEKNVQCISLVDIDEVNFPSVIKPYKEVNIGLRFPVDLLSFLHETPSIDTIIYNQVINIPDQRNEANKLEGKKKKHKGMPDPANDLCVEDIERVQSDIAREGQMLVYAHYNIILAGLDDISKAVNYVETSLFDCGIIINKQCFNQLELFECALPGNAINLNSYDKFLTTSDAAICLLFKEKLQVTENSPFLTYFTDRQGLPVGIDMSGKEGEKKYTNNSNFFVLGPSGSGKSFYVNSKVRQWVLDNTDIVLVDTGHSYSGMCEYYHGKYITYSESKPISMNPFRITEEEYNVEKKNFLKSLIFLIWKGANGEVKKQEEEIMDITIEKYYSFYFHPFNGYSDAEKEAIRENLLLEFQINEEEFENEREKEERKILSEKIDKLQQLVEKGEGGEKTNAENAIQNILIEKGFTRQELNNPETRLLSVIERRIQKKEDILKEIKVESLSFNSFYEFSLRIIPIICKENKIDFDITNYKFLLKKFYKGGQLEKTLNEDFDTSLFEEPFIVFEIDAIKDDPELFPIVTLIIMDVFIQKMRLKKNRKALIIEEAWKAIASPMMAGYILYLYKTVRKFWGMAMVVTQELEDIISNPVVKNSIISNSDIICLLDQSKFIDKYQEIANLLSLTEVNQKQIFTINQLPNKENRNRFNEVFIKRGNYGNVFGVEVSLHEYFTFTTERIEKDAVGYYHIIYDSFQTGLDNFIIDLKSSKLKNMDWVLQVNKVLGYHSDEGNLKDILNIIGQQPLYKYIIDKYKWLAKRKK</sequence>
<dbReference type="EMBL" id="QRVP01000038">
    <property type="protein sequence ID" value="RGS49995.1"/>
    <property type="molecule type" value="Genomic_DNA"/>
</dbReference>
<organism evidence="3 4">
    <name type="scientific">Bacteroides uniformis</name>
    <dbReference type="NCBI Taxonomy" id="820"/>
    <lineage>
        <taxon>Bacteria</taxon>
        <taxon>Pseudomonadati</taxon>
        <taxon>Bacteroidota</taxon>
        <taxon>Bacteroidia</taxon>
        <taxon>Bacteroidales</taxon>
        <taxon>Bacteroidaceae</taxon>
        <taxon>Bacteroides</taxon>
    </lineage>
</organism>
<proteinExistence type="predicted"/>
<keyword evidence="1" id="KW-0175">Coiled coil</keyword>
<dbReference type="Pfam" id="PF19044">
    <property type="entry name" value="P-loop_TraG"/>
    <property type="match status" value="2"/>
</dbReference>
<evidence type="ECO:0000313" key="4">
    <source>
        <dbReference type="Proteomes" id="UP000285283"/>
    </source>
</evidence>
<feature type="domain" description="TraG P-loop" evidence="2">
    <location>
        <begin position="385"/>
        <end position="522"/>
    </location>
</feature>
<gene>
    <name evidence="3" type="ORF">DWX87_20095</name>
</gene>
<dbReference type="RefSeq" id="WP_117795847.1">
    <property type="nucleotide sequence ID" value="NZ_QRVP01000038.1"/>
</dbReference>
<accession>A0A412JC91</accession>
<feature type="coiled-coil region" evidence="1">
    <location>
        <begin position="539"/>
        <end position="575"/>
    </location>
</feature>
<dbReference type="InterPro" id="IPR053155">
    <property type="entry name" value="F-pilin_assembly_TraC"/>
</dbReference>
<dbReference type="InterPro" id="IPR043964">
    <property type="entry name" value="P-loop_TraG"/>
</dbReference>
<protein>
    <submittedName>
        <fullName evidence="3">Conjugal transfer protein TraG</fullName>
    </submittedName>
</protein>
<dbReference type="PANTHER" id="PTHR38467:SF1">
    <property type="entry name" value="CONJUGATIVE TRANSFER: ASSEMBLY"/>
    <property type="match status" value="1"/>
</dbReference>
<evidence type="ECO:0000313" key="3">
    <source>
        <dbReference type="EMBL" id="RGS49995.1"/>
    </source>
</evidence>
<dbReference type="PANTHER" id="PTHR38467">
    <property type="match status" value="1"/>
</dbReference>